<reference evidence="2" key="1">
    <citation type="submission" date="2019-08" db="EMBL/GenBank/DDBJ databases">
        <authorList>
            <person name="Kucharzyk K."/>
            <person name="Murdoch R.W."/>
            <person name="Higgins S."/>
            <person name="Loffler F."/>
        </authorList>
    </citation>
    <scope>NUCLEOTIDE SEQUENCE</scope>
</reference>
<keyword evidence="1" id="KW-0472">Membrane</keyword>
<protein>
    <submittedName>
        <fullName evidence="2">Uncharacterized protein</fullName>
    </submittedName>
</protein>
<accession>A0A645B7X8</accession>
<evidence type="ECO:0000256" key="1">
    <source>
        <dbReference type="SAM" id="Phobius"/>
    </source>
</evidence>
<feature type="transmembrane region" description="Helical" evidence="1">
    <location>
        <begin position="29"/>
        <end position="50"/>
    </location>
</feature>
<name>A0A645B7X8_9ZZZZ</name>
<dbReference type="AlphaFoldDB" id="A0A645B7X8"/>
<keyword evidence="1" id="KW-0812">Transmembrane</keyword>
<gene>
    <name evidence="2" type="ORF">SDC9_106103</name>
</gene>
<organism evidence="2">
    <name type="scientific">bioreactor metagenome</name>
    <dbReference type="NCBI Taxonomy" id="1076179"/>
    <lineage>
        <taxon>unclassified sequences</taxon>
        <taxon>metagenomes</taxon>
        <taxon>ecological metagenomes</taxon>
    </lineage>
</organism>
<sequence length="148" mass="17171">MFRLDEAPIWLIFPFKHINFSYILETPEIYLSSIAVVSALIGALWTSFIIPKFPRLLWLQILIVPWIAVILTGGIWGLIWSVNQWPAVNFDNYEVVLLYRRTDVETGLFSSWLSAAQSFPLNILSYAVYCGLLFLNKKLFSPNDERKR</sequence>
<dbReference type="EMBL" id="VSSQ01017201">
    <property type="protein sequence ID" value="MPM59263.1"/>
    <property type="molecule type" value="Genomic_DNA"/>
</dbReference>
<proteinExistence type="predicted"/>
<feature type="transmembrane region" description="Helical" evidence="1">
    <location>
        <begin position="57"/>
        <end position="79"/>
    </location>
</feature>
<keyword evidence="1" id="KW-1133">Transmembrane helix</keyword>
<evidence type="ECO:0000313" key="2">
    <source>
        <dbReference type="EMBL" id="MPM59263.1"/>
    </source>
</evidence>
<comment type="caution">
    <text evidence="2">The sequence shown here is derived from an EMBL/GenBank/DDBJ whole genome shotgun (WGS) entry which is preliminary data.</text>
</comment>
<feature type="transmembrane region" description="Helical" evidence="1">
    <location>
        <begin position="119"/>
        <end position="136"/>
    </location>
</feature>